<organism evidence="2 3">
    <name type="scientific">Acinetobacter towneri</name>
    <dbReference type="NCBI Taxonomy" id="202956"/>
    <lineage>
        <taxon>Bacteria</taxon>
        <taxon>Pseudomonadati</taxon>
        <taxon>Pseudomonadota</taxon>
        <taxon>Gammaproteobacteria</taxon>
        <taxon>Moraxellales</taxon>
        <taxon>Moraxellaceae</taxon>
        <taxon>Acinetobacter</taxon>
    </lineage>
</organism>
<dbReference type="Gene3D" id="3.40.30.10">
    <property type="entry name" value="Glutaredoxin"/>
    <property type="match status" value="1"/>
</dbReference>
<dbReference type="Pfam" id="PF13409">
    <property type="entry name" value="GST_N_2"/>
    <property type="match status" value="1"/>
</dbReference>
<dbReference type="eggNOG" id="COG0625">
    <property type="taxonomic scope" value="Bacteria"/>
</dbReference>
<gene>
    <name evidence="2" type="ORF">BJN41_06240</name>
</gene>
<dbReference type="PANTHER" id="PTHR42673:SF4">
    <property type="entry name" value="MALEYLACETOACETATE ISOMERASE"/>
    <property type="match status" value="1"/>
</dbReference>
<dbReference type="GO" id="GO:0006749">
    <property type="term" value="P:glutathione metabolic process"/>
    <property type="evidence" value="ECO:0007669"/>
    <property type="project" value="TreeGrafter"/>
</dbReference>
<reference evidence="2 3" key="1">
    <citation type="submission" date="2016-10" db="EMBL/GenBank/DDBJ databases">
        <title>Genome of airborne Acinetobacter sp. 5-2Ac02 in the hospital environment: Species near to Acinetobacter towneri.</title>
        <authorList>
            <person name="Barbosa B."/>
            <person name="Fernandez-Garcia L."/>
            <person name="Gato E."/>
            <person name="Leao R."/>
            <person name="Albano R."/>
            <person name="Fernandez B."/>
            <person name="Fernandez-Cuenca F."/>
            <person name="Marques E."/>
            <person name="Tomas M."/>
        </authorList>
    </citation>
    <scope>NUCLEOTIDE SEQUENCE [LARGE SCALE GENOMIC DNA]</scope>
    <source>
        <strain evidence="2 3">5-2Ac02</strain>
    </source>
</reference>
<sequence length="225" mass="25918">MMQLYIANKNYSSWSMRPWLVLKAFELAFEEIQLNFPCERGEGDFKQRVLEINPNGKVPALLDRGRLVWDSLAICEYLAEQYPEQALWPRDAQQRAWARSISAEMHSGFTDLRSLCGMNIRANLAEVGAKLWQEHAGLRQDVARIEQIWATRPTVGGFLCGEFSIADAFYAPVVTRFMTYALPVSAESQQYMQLVMQHPAMQAWMQAALQEPMWVNYLEPYQSQV</sequence>
<comment type="caution">
    <text evidence="2">The sequence shown here is derived from an EMBL/GenBank/DDBJ whole genome shotgun (WGS) entry which is preliminary data.</text>
</comment>
<dbReference type="InterPro" id="IPR040079">
    <property type="entry name" value="Glutathione_S-Trfase"/>
</dbReference>
<dbReference type="Gene3D" id="1.20.1050.10">
    <property type="match status" value="1"/>
</dbReference>
<proteinExistence type="predicted"/>
<dbReference type="STRING" id="202956.BJN41_06240"/>
<dbReference type="RefSeq" id="WP_070155838.1">
    <property type="nucleotide sequence ID" value="NZ_MKQS01000049.1"/>
</dbReference>
<name>A0A1E8DYM6_9GAMM</name>
<dbReference type="PROSITE" id="PS50404">
    <property type="entry name" value="GST_NTER"/>
    <property type="match status" value="1"/>
</dbReference>
<dbReference type="GO" id="GO:0004364">
    <property type="term" value="F:glutathione transferase activity"/>
    <property type="evidence" value="ECO:0007669"/>
    <property type="project" value="TreeGrafter"/>
</dbReference>
<dbReference type="Proteomes" id="UP000186931">
    <property type="component" value="Unassembled WGS sequence"/>
</dbReference>
<protein>
    <submittedName>
        <fullName evidence="2">Glutathione S-transferase</fullName>
    </submittedName>
</protein>
<keyword evidence="2" id="KW-0808">Transferase</keyword>
<dbReference type="CDD" id="cd03043">
    <property type="entry name" value="GST_N_1"/>
    <property type="match status" value="1"/>
</dbReference>
<dbReference type="GO" id="GO:0016034">
    <property type="term" value="F:maleylacetoacetate isomerase activity"/>
    <property type="evidence" value="ECO:0007669"/>
    <property type="project" value="TreeGrafter"/>
</dbReference>
<dbReference type="InterPro" id="IPR036282">
    <property type="entry name" value="Glutathione-S-Trfase_C_sf"/>
</dbReference>
<evidence type="ECO:0000259" key="1">
    <source>
        <dbReference type="PROSITE" id="PS50404"/>
    </source>
</evidence>
<dbReference type="SFLD" id="SFLDG00358">
    <property type="entry name" value="Main_(cytGST)"/>
    <property type="match status" value="1"/>
</dbReference>
<dbReference type="InterPro" id="IPR036249">
    <property type="entry name" value="Thioredoxin-like_sf"/>
</dbReference>
<feature type="domain" description="GST N-terminal" evidence="1">
    <location>
        <begin position="2"/>
        <end position="86"/>
    </location>
</feature>
<accession>A0A1E8DYM6</accession>
<evidence type="ECO:0000313" key="2">
    <source>
        <dbReference type="EMBL" id="OFE42437.1"/>
    </source>
</evidence>
<dbReference type="SFLD" id="SFLDS00019">
    <property type="entry name" value="Glutathione_Transferase_(cytos"/>
    <property type="match status" value="1"/>
</dbReference>
<dbReference type="EMBL" id="MKQS01000049">
    <property type="protein sequence ID" value="OFE42437.1"/>
    <property type="molecule type" value="Genomic_DNA"/>
</dbReference>
<dbReference type="AlphaFoldDB" id="A0A1E8DYM6"/>
<dbReference type="CDD" id="cd03194">
    <property type="entry name" value="GST_C_3"/>
    <property type="match status" value="1"/>
</dbReference>
<dbReference type="GO" id="GO:0006559">
    <property type="term" value="P:L-phenylalanine catabolic process"/>
    <property type="evidence" value="ECO:0007669"/>
    <property type="project" value="TreeGrafter"/>
</dbReference>
<dbReference type="SUPFAM" id="SSF47616">
    <property type="entry name" value="GST C-terminal domain-like"/>
    <property type="match status" value="1"/>
</dbReference>
<evidence type="ECO:0000313" key="3">
    <source>
        <dbReference type="Proteomes" id="UP000186931"/>
    </source>
</evidence>
<dbReference type="PANTHER" id="PTHR42673">
    <property type="entry name" value="MALEYLACETOACETATE ISOMERASE"/>
    <property type="match status" value="1"/>
</dbReference>
<dbReference type="InterPro" id="IPR004045">
    <property type="entry name" value="Glutathione_S-Trfase_N"/>
</dbReference>
<dbReference type="Pfam" id="PF13410">
    <property type="entry name" value="GST_C_2"/>
    <property type="match status" value="1"/>
</dbReference>
<dbReference type="SUPFAM" id="SSF52833">
    <property type="entry name" value="Thioredoxin-like"/>
    <property type="match status" value="1"/>
</dbReference>